<dbReference type="Proteomes" id="UP001055219">
    <property type="component" value="Unassembled WGS sequence"/>
</dbReference>
<sequence>MNTRAAPNLATPRCLIGVSKIGRHGSTQRGEEDFWVAQAFQKVQWAVVNQTGKRTRSDQTDSYDSLGIRDGAGSSIHEVDGNQRQLRELVQKLRSGPSGPKEIDSAYELYMKHRDRAHALCRSILADEFKPRQLSNVSETMARRDSSLESPSGMFDHRSSFSGRSLTEVVTGSAGRSTHVSDNGLSIVRDWRIYLESLAESFKQNLADTYRKFESDASTEGIEALFNNKRYRKEAVNRMRNASVTRVMSADPQFFPRYEIRFRNYEKVKQDLIDTRALVQAGESGISPDRECEDITIAPLGDAILEFANLSPEAAGTEPVVRFRVNSQVLAPTSPIFARMFPQHHQSPPMHDDDDIHMHLPPPATRYLCRDGSEARLYRMPQMETNRWKCLEILLHAAHKHADRVPREVEFEQFVAISDCCLRYKCTSPLEPIVEQRWLPQCMHEGGDDKADGMLAISYAFGLQSIFTRVSKSAILNLVDEGDLHSKPWPQKIKNKIWAVRCAKVAQVYACCTSAIQEYIRRPSRNLADEVPPITPSALRSSTLHPTSLPKPAPSVLSTTPRCPKGSHWCDAGNLGWMMLVYNELNVMSQIVRPNVLTHLPESMQQPSQSLAHILEALRRTPSPLSPIHRGGVCDPSPAFRAAVNDVFNSISGLTLHDVSGRSHGWALTKYKEAEPQETDAAGLDRMAAPDRGHHSVAAEFPEHVRLKLLSMMSDPDDLRAAAMISSAWYDTYKTHELFLVRGILRSGHFRADTVAQRPNIPKSISNAEEKVPKEISDRIQEEGSPDTADTVTIRSEDESEFDDGESVAGYTPAPSITPSLTREMRTRNHRTHLTEEALQRTRTVSPPRLPYTMPPPPATSDGTTTPGASSTLTSSPTTPRASSPTPSSEIDDDSKGHVVYAEYADEPPLTDEEARRILWGDDEPEEPQRPPQEEGLREKFRYGDVSFADGLEDKMLLVDGQKRMLTEGLQVRRQQGAHE</sequence>
<feature type="region of interest" description="Disordered" evidence="1">
    <location>
        <begin position="137"/>
        <end position="156"/>
    </location>
</feature>
<feature type="compositionally biased region" description="Basic and acidic residues" evidence="1">
    <location>
        <begin position="927"/>
        <end position="941"/>
    </location>
</feature>
<comment type="caution">
    <text evidence="2">The sequence shown here is derived from an EMBL/GenBank/DDBJ whole genome shotgun (WGS) entry which is preliminary data.</text>
</comment>
<dbReference type="EMBL" id="JAGIXG020000017">
    <property type="protein sequence ID" value="KAI6781935.1"/>
    <property type="molecule type" value="Genomic_DNA"/>
</dbReference>
<reference evidence="2" key="2">
    <citation type="submission" date="2022-07" db="EMBL/GenBank/DDBJ databases">
        <authorList>
            <person name="Goncalves M.F.M."/>
            <person name="Hilario S."/>
            <person name="Van De Peer Y."/>
            <person name="Esteves A.C."/>
            <person name="Alves A."/>
        </authorList>
    </citation>
    <scope>NUCLEOTIDE SEQUENCE</scope>
    <source>
        <strain evidence="2">MUM 19.33</strain>
    </source>
</reference>
<dbReference type="RefSeq" id="XP_051362791.1">
    <property type="nucleotide sequence ID" value="XM_051505887.1"/>
</dbReference>
<keyword evidence="3" id="KW-1185">Reference proteome</keyword>
<gene>
    <name evidence="2" type="ORF">J7T54_005145</name>
</gene>
<feature type="compositionally biased region" description="Pro residues" evidence="1">
    <location>
        <begin position="848"/>
        <end position="859"/>
    </location>
</feature>
<feature type="compositionally biased region" description="Basic and acidic residues" evidence="1">
    <location>
        <begin position="823"/>
        <end position="840"/>
    </location>
</feature>
<proteinExistence type="predicted"/>
<evidence type="ECO:0000313" key="3">
    <source>
        <dbReference type="Proteomes" id="UP001055219"/>
    </source>
</evidence>
<reference evidence="2" key="1">
    <citation type="journal article" date="2021" name="J Fungi (Basel)">
        <title>Genomic and Metabolomic Analyses of the Marine Fungus Emericellopsis cladophorae: Insights into Saltwater Adaptability Mechanisms and Its Biosynthetic Potential.</title>
        <authorList>
            <person name="Goncalves M.F.M."/>
            <person name="Hilario S."/>
            <person name="Van de Peer Y."/>
            <person name="Esteves A.C."/>
            <person name="Alves A."/>
        </authorList>
    </citation>
    <scope>NUCLEOTIDE SEQUENCE</scope>
    <source>
        <strain evidence="2">MUM 19.33</strain>
    </source>
</reference>
<protein>
    <submittedName>
        <fullName evidence="2">Uncharacterized protein</fullName>
    </submittedName>
</protein>
<feature type="compositionally biased region" description="Low complexity" evidence="1">
    <location>
        <begin position="864"/>
        <end position="889"/>
    </location>
</feature>
<dbReference type="AlphaFoldDB" id="A0A9P9Y2K9"/>
<dbReference type="OrthoDB" id="5376710at2759"/>
<evidence type="ECO:0000313" key="2">
    <source>
        <dbReference type="EMBL" id="KAI6781935.1"/>
    </source>
</evidence>
<organism evidence="2 3">
    <name type="scientific">Emericellopsis cladophorae</name>
    <dbReference type="NCBI Taxonomy" id="2686198"/>
    <lineage>
        <taxon>Eukaryota</taxon>
        <taxon>Fungi</taxon>
        <taxon>Dikarya</taxon>
        <taxon>Ascomycota</taxon>
        <taxon>Pezizomycotina</taxon>
        <taxon>Sordariomycetes</taxon>
        <taxon>Hypocreomycetidae</taxon>
        <taxon>Hypocreales</taxon>
        <taxon>Bionectriaceae</taxon>
        <taxon>Emericellopsis</taxon>
    </lineage>
</organism>
<feature type="region of interest" description="Disordered" evidence="1">
    <location>
        <begin position="539"/>
        <end position="558"/>
    </location>
</feature>
<evidence type="ECO:0000256" key="1">
    <source>
        <dbReference type="SAM" id="MobiDB-lite"/>
    </source>
</evidence>
<feature type="region of interest" description="Disordered" evidence="1">
    <location>
        <begin position="51"/>
        <end position="75"/>
    </location>
</feature>
<feature type="compositionally biased region" description="Basic and acidic residues" evidence="1">
    <location>
        <begin position="768"/>
        <end position="782"/>
    </location>
</feature>
<name>A0A9P9Y2K9_9HYPO</name>
<feature type="region of interest" description="Disordered" evidence="1">
    <location>
        <begin position="765"/>
        <end position="941"/>
    </location>
</feature>
<dbReference type="GeneID" id="75831631"/>
<accession>A0A9P9Y2K9</accession>